<organism evidence="10 11">
    <name type="scientific">Trichogramma brassicae</name>
    <dbReference type="NCBI Taxonomy" id="86971"/>
    <lineage>
        <taxon>Eukaryota</taxon>
        <taxon>Metazoa</taxon>
        <taxon>Ecdysozoa</taxon>
        <taxon>Arthropoda</taxon>
        <taxon>Hexapoda</taxon>
        <taxon>Insecta</taxon>
        <taxon>Pterygota</taxon>
        <taxon>Neoptera</taxon>
        <taxon>Endopterygota</taxon>
        <taxon>Hymenoptera</taxon>
        <taxon>Apocrita</taxon>
        <taxon>Proctotrupomorpha</taxon>
        <taxon>Chalcidoidea</taxon>
        <taxon>Trichogrammatidae</taxon>
        <taxon>Trichogramma</taxon>
    </lineage>
</organism>
<evidence type="ECO:0000313" key="10">
    <source>
        <dbReference type="EMBL" id="CAB0038124.1"/>
    </source>
</evidence>
<evidence type="ECO:0000256" key="1">
    <source>
        <dbReference type="ARBA" id="ARBA00004141"/>
    </source>
</evidence>
<reference evidence="10 11" key="1">
    <citation type="submission" date="2020-02" db="EMBL/GenBank/DDBJ databases">
        <authorList>
            <person name="Ferguson B K."/>
        </authorList>
    </citation>
    <scope>NUCLEOTIDE SEQUENCE [LARGE SCALE GENOMIC DNA]</scope>
</reference>
<comment type="catalytic activity">
    <reaction evidence="6">
        <text>L-cysteinyl-[protein] + hexadecanoyl-CoA = S-hexadecanoyl-L-cysteinyl-[protein] + CoA</text>
        <dbReference type="Rhea" id="RHEA:36683"/>
        <dbReference type="Rhea" id="RHEA-COMP:10131"/>
        <dbReference type="Rhea" id="RHEA-COMP:11032"/>
        <dbReference type="ChEBI" id="CHEBI:29950"/>
        <dbReference type="ChEBI" id="CHEBI:57287"/>
        <dbReference type="ChEBI" id="CHEBI:57379"/>
        <dbReference type="ChEBI" id="CHEBI:74151"/>
        <dbReference type="EC" id="2.3.1.225"/>
    </reaction>
    <physiologicalReaction direction="left-to-right" evidence="6">
        <dbReference type="Rhea" id="RHEA:36684"/>
    </physiologicalReaction>
</comment>
<feature type="compositionally biased region" description="Low complexity" evidence="7">
    <location>
        <begin position="543"/>
        <end position="556"/>
    </location>
</feature>
<protein>
    <recommendedName>
        <fullName evidence="9">Palmitoyltransferase DHHC domain-containing protein</fullName>
    </recommendedName>
</protein>
<feature type="compositionally biased region" description="Polar residues" evidence="7">
    <location>
        <begin position="279"/>
        <end position="293"/>
    </location>
</feature>
<feature type="transmembrane region" description="Helical" evidence="8">
    <location>
        <begin position="179"/>
        <end position="205"/>
    </location>
</feature>
<dbReference type="EMBL" id="CADCXV010000892">
    <property type="protein sequence ID" value="CAB0038124.1"/>
    <property type="molecule type" value="Genomic_DNA"/>
</dbReference>
<feature type="compositionally biased region" description="Polar residues" evidence="7">
    <location>
        <begin position="773"/>
        <end position="782"/>
    </location>
</feature>
<keyword evidence="4 8" id="KW-0472">Membrane</keyword>
<dbReference type="PANTHER" id="PTHR12349:SF2">
    <property type="entry name" value="PALMITOYLTRANSFERASE ZDHHC8"/>
    <property type="match status" value="1"/>
</dbReference>
<evidence type="ECO:0000256" key="4">
    <source>
        <dbReference type="ARBA" id="ARBA00023136"/>
    </source>
</evidence>
<dbReference type="Proteomes" id="UP000479190">
    <property type="component" value="Unassembled WGS sequence"/>
</dbReference>
<proteinExistence type="inferred from homology"/>
<evidence type="ECO:0000256" key="8">
    <source>
        <dbReference type="SAM" id="Phobius"/>
    </source>
</evidence>
<feature type="compositionally biased region" description="Polar residues" evidence="7">
    <location>
        <begin position="386"/>
        <end position="403"/>
    </location>
</feature>
<accession>A0A6H5ILM7</accession>
<feature type="compositionally biased region" description="Low complexity" evidence="7">
    <location>
        <begin position="607"/>
        <end position="617"/>
    </location>
</feature>
<feature type="region of interest" description="Disordered" evidence="7">
    <location>
        <begin position="937"/>
        <end position="981"/>
    </location>
</feature>
<feature type="compositionally biased region" description="Polar residues" evidence="7">
    <location>
        <begin position="493"/>
        <end position="502"/>
    </location>
</feature>
<feature type="compositionally biased region" description="Polar residues" evidence="7">
    <location>
        <begin position="328"/>
        <end position="355"/>
    </location>
</feature>
<feature type="compositionally biased region" description="Polar residues" evidence="7">
    <location>
        <begin position="434"/>
        <end position="444"/>
    </location>
</feature>
<feature type="domain" description="Palmitoyltransferase DHHC" evidence="9">
    <location>
        <begin position="97"/>
        <end position="217"/>
    </location>
</feature>
<feature type="region of interest" description="Disordered" evidence="7">
    <location>
        <begin position="598"/>
        <end position="617"/>
    </location>
</feature>
<dbReference type="PROSITE" id="PS50216">
    <property type="entry name" value="DHHC"/>
    <property type="match status" value="1"/>
</dbReference>
<feature type="region of interest" description="Disordered" evidence="7">
    <location>
        <begin position="279"/>
        <end position="403"/>
    </location>
</feature>
<feature type="region of interest" description="Disordered" evidence="7">
    <location>
        <begin position="772"/>
        <end position="808"/>
    </location>
</feature>
<keyword evidence="2 8" id="KW-0812">Transmembrane</keyword>
<dbReference type="OrthoDB" id="4096362at2759"/>
<feature type="compositionally biased region" description="Low complexity" evidence="7">
    <location>
        <begin position="703"/>
        <end position="735"/>
    </location>
</feature>
<dbReference type="GO" id="GO:0016020">
    <property type="term" value="C:membrane"/>
    <property type="evidence" value="ECO:0007669"/>
    <property type="project" value="UniProtKB-SubCell"/>
</dbReference>
<dbReference type="InterPro" id="IPR001594">
    <property type="entry name" value="Palmitoyltrfase_DHHC"/>
</dbReference>
<dbReference type="GO" id="GO:0019706">
    <property type="term" value="F:protein-cysteine S-palmitoyltransferase activity"/>
    <property type="evidence" value="ECO:0007669"/>
    <property type="project" value="UniProtKB-EC"/>
</dbReference>
<feature type="region of interest" description="Disordered" evidence="7">
    <location>
        <begin position="534"/>
        <end position="556"/>
    </location>
</feature>
<comment type="subcellular location">
    <subcellularLocation>
        <location evidence="1">Membrane</location>
        <topology evidence="1">Multi-pass membrane protein</topology>
    </subcellularLocation>
</comment>
<evidence type="ECO:0000256" key="7">
    <source>
        <dbReference type="SAM" id="MobiDB-lite"/>
    </source>
</evidence>
<feature type="compositionally biased region" description="Basic and acidic residues" evidence="7">
    <location>
        <begin position="942"/>
        <end position="961"/>
    </location>
</feature>
<feature type="region of interest" description="Disordered" evidence="7">
    <location>
        <begin position="486"/>
        <end position="513"/>
    </location>
</feature>
<gene>
    <name evidence="10" type="ORF">TBRA_LOCUS9916</name>
</gene>
<feature type="transmembrane region" description="Helical" evidence="8">
    <location>
        <begin position="143"/>
        <end position="167"/>
    </location>
</feature>
<comment type="similarity">
    <text evidence="5">Belongs to the DHHC palmitoyltransferase family. ERF2/ZDHHC9 subfamily.</text>
</comment>
<sequence>MPKCDAKTKYLPATFAWALLLSTTTLFFYFPCQFYISRYPWVPAMQAGITFFVLANFTLATFMDPGVIPKAPPDEDREDDLRAPLYKSVEINGITVRMKWCVTCKFYRPPRCSHCSVCNHCIETFDHHCPWVNNCIGRRNYRFFFFFLVSLSMHMLSIFGLCLYFVLEHKQKLGEVHTIVAMVLMGIVSILFIPIFGLTGFHIVLVSRGRTTNEQVTGKFNGGYNPFSRGCFHNCCYTQFGPQYPSLMKPEKYSAKRRGACASEISTIDSENQVKTYMDSSNGVRNTSSNAYNKLSPGRDGSDTDMEPTASQSADCEPTPPLQRHGSKNNFFLTPVENNESPRHPSTQQQSQQNRHPMHYPRGSPHPKPRGINGSRSHTPDPLGDSPSSGVTNTPSGPAQGQTVVGDIRQASPTMQQRIKAIGVPTPLAISSPIRRSNPGTPTQARRPDFIGVSEQQQQQQQQQMANKYYEAQPNYSPQRRFVSEGELVRQASDPSSASSHHQQQQQQQQQTNYHVARTNNTVDNIRELAGSPQRGIYTWKDSSSPSGAGSASSYPAPNAEVAAAHQVAAHAAAAIAQQHHAHMQAQAAAAVTQRPPLPFDYYRSNPTSPTQQQQSYASTVTAAAAAAGNNSAGRVATSTYHPVIRGGVPVFPPNASPQVKRKPSLGTPTTPTQTTPAENRRRPMSFVRALEMSDSLEMMPQTTSNNGGSGSGSSTNVAANNGQQQQSQQQQPEQTNPNDRASVYDMNYEISFPAWRASNAQTDCSEIRIHTRQSGDFSGGSSKRAPARREAGKTALARATPRPPTRRSANVLATKRDVPPRPRAVEAVHLKVVQALLVQVVAVAQDQALHQAHLQVALEALLQVLGIEDVNDPEANHQRLEDMKLKIKKEKEKKIGREKENVNVNVNESVSGNVKGNVKETGIVKGIGIVNVTEKGNSSVTEKRREKRNVKENGNESEKERRKKPTLFQKNQNQKPNRGKTIFLTIQKKFST</sequence>
<evidence type="ECO:0000256" key="6">
    <source>
        <dbReference type="ARBA" id="ARBA00047790"/>
    </source>
</evidence>
<dbReference type="PANTHER" id="PTHR12349">
    <property type="entry name" value="ANKYRIN REPEAT AND LEM DOMAIN-CONTAINING PROTEIN 2"/>
    <property type="match status" value="1"/>
</dbReference>
<keyword evidence="11" id="KW-1185">Reference proteome</keyword>
<keyword evidence="3 8" id="KW-1133">Transmembrane helix</keyword>
<feature type="region of interest" description="Disordered" evidence="7">
    <location>
        <begin position="699"/>
        <end position="741"/>
    </location>
</feature>
<evidence type="ECO:0000256" key="3">
    <source>
        <dbReference type="ARBA" id="ARBA00022989"/>
    </source>
</evidence>
<feature type="transmembrane region" description="Helical" evidence="8">
    <location>
        <begin position="15"/>
        <end position="32"/>
    </location>
</feature>
<feature type="transmembrane region" description="Helical" evidence="8">
    <location>
        <begin position="44"/>
        <end position="63"/>
    </location>
</feature>
<evidence type="ECO:0000256" key="2">
    <source>
        <dbReference type="ARBA" id="ARBA00022692"/>
    </source>
</evidence>
<name>A0A6H5ILM7_9HYME</name>
<evidence type="ECO:0000256" key="5">
    <source>
        <dbReference type="ARBA" id="ARBA00023463"/>
    </source>
</evidence>
<evidence type="ECO:0000259" key="9">
    <source>
        <dbReference type="Pfam" id="PF01529"/>
    </source>
</evidence>
<feature type="compositionally biased region" description="Low complexity" evidence="7">
    <location>
        <begin position="668"/>
        <end position="677"/>
    </location>
</feature>
<feature type="region of interest" description="Disordered" evidence="7">
    <location>
        <begin position="423"/>
        <end position="447"/>
    </location>
</feature>
<evidence type="ECO:0000313" key="11">
    <source>
        <dbReference type="Proteomes" id="UP000479190"/>
    </source>
</evidence>
<dbReference type="AlphaFoldDB" id="A0A6H5ILM7"/>
<dbReference type="Pfam" id="PF01529">
    <property type="entry name" value="DHHC"/>
    <property type="match status" value="1"/>
</dbReference>
<feature type="region of interest" description="Disordered" evidence="7">
    <location>
        <begin position="649"/>
        <end position="685"/>
    </location>
</feature>